<sequence>MNTTVKYDLEFLREEARQLVKQGKVQRNEPIYTLCKFIPGREWVCVEIELEENDFLLRDKIIDLLGNEDWNEDK</sequence>
<dbReference type="Proteomes" id="UP000218238">
    <property type="component" value="Unassembled WGS sequence"/>
</dbReference>
<proteinExistence type="predicted"/>
<keyword evidence="2" id="KW-1185">Reference proteome</keyword>
<evidence type="ECO:0000313" key="1">
    <source>
        <dbReference type="EMBL" id="PAX56140.1"/>
    </source>
</evidence>
<organism evidence="1 2">
    <name type="scientific">Brunnivagina elsteri CCALA 953</name>
    <dbReference type="NCBI Taxonomy" id="987040"/>
    <lineage>
        <taxon>Bacteria</taxon>
        <taxon>Bacillati</taxon>
        <taxon>Cyanobacteriota</taxon>
        <taxon>Cyanophyceae</taxon>
        <taxon>Nostocales</taxon>
        <taxon>Calotrichaceae</taxon>
        <taxon>Brunnivagina</taxon>
    </lineage>
</organism>
<dbReference type="Pfam" id="PF14217">
    <property type="entry name" value="DUF4327"/>
    <property type="match status" value="1"/>
</dbReference>
<dbReference type="InterPro" id="IPR025477">
    <property type="entry name" value="DUF4327"/>
</dbReference>
<reference evidence="1 2" key="1">
    <citation type="submission" date="2017-08" db="EMBL/GenBank/DDBJ databases">
        <title>Draft genome sequence of filamentous cyanobacterium Calothrix elsteri CCALA 953.</title>
        <authorList>
            <person name="Gagunashvili A.N."/>
            <person name="Elster J."/>
            <person name="Andresson O.S."/>
        </authorList>
    </citation>
    <scope>NUCLEOTIDE SEQUENCE [LARGE SCALE GENOMIC DNA]</scope>
    <source>
        <strain evidence="1 2">CCALA 953</strain>
    </source>
</reference>
<protein>
    <submittedName>
        <fullName evidence="1">DUF4327 domain-containing protein</fullName>
    </submittedName>
</protein>
<dbReference type="AlphaFoldDB" id="A0A2A2TKA7"/>
<dbReference type="OrthoDB" id="582639at2"/>
<gene>
    <name evidence="1" type="ORF">CK510_10575</name>
</gene>
<comment type="caution">
    <text evidence="1">The sequence shown here is derived from an EMBL/GenBank/DDBJ whole genome shotgun (WGS) entry which is preliminary data.</text>
</comment>
<name>A0A2A2TKA7_9CYAN</name>
<accession>A0A2A2TKA7</accession>
<dbReference type="RefSeq" id="WP_095721661.1">
    <property type="nucleotide sequence ID" value="NZ_NTFS01000091.1"/>
</dbReference>
<dbReference type="EMBL" id="NTFS01000091">
    <property type="protein sequence ID" value="PAX56140.1"/>
    <property type="molecule type" value="Genomic_DNA"/>
</dbReference>
<evidence type="ECO:0000313" key="2">
    <source>
        <dbReference type="Proteomes" id="UP000218238"/>
    </source>
</evidence>